<comment type="pathway">
    <text evidence="2">tRNA modification; 5-methoxycarbonylmethyl-2-thiouridine-tRNA biosynthesis.</text>
</comment>
<dbReference type="GO" id="GO:0033588">
    <property type="term" value="C:elongator holoenzyme complex"/>
    <property type="evidence" value="ECO:0007669"/>
    <property type="project" value="InterPro"/>
</dbReference>
<evidence type="ECO:0000259" key="7">
    <source>
        <dbReference type="Pfam" id="PF04762"/>
    </source>
</evidence>
<dbReference type="GO" id="GO:0005737">
    <property type="term" value="C:cytoplasm"/>
    <property type="evidence" value="ECO:0007669"/>
    <property type="project" value="UniProtKB-SubCell"/>
</dbReference>
<dbReference type="Pfam" id="PF04762">
    <property type="entry name" value="Beta-prop_ELP1_1st"/>
    <property type="match status" value="2"/>
</dbReference>
<dbReference type="UniPathway" id="UPA00988"/>
<comment type="similarity">
    <text evidence="3">Belongs to the ELP1/IKA1 family.</text>
</comment>
<comment type="subcellular location">
    <subcellularLocation>
        <location evidence="1">Cytoplasm</location>
    </subcellularLocation>
</comment>
<evidence type="ECO:0000256" key="6">
    <source>
        <dbReference type="ARBA" id="ARBA00032958"/>
    </source>
</evidence>
<evidence type="ECO:0000256" key="3">
    <source>
        <dbReference type="ARBA" id="ARBA00006086"/>
    </source>
</evidence>
<dbReference type="AlphaFoldDB" id="A0A4X1T3Z6"/>
<accession>A0A4X1T3Z6</accession>
<evidence type="ECO:0000313" key="9">
    <source>
        <dbReference type="Ensembl" id="ENSSSCP00070009742.1"/>
    </source>
</evidence>
<dbReference type="InterPro" id="IPR056164">
    <property type="entry name" value="Beta-prop_ELP1_1st"/>
</dbReference>
<sequence length="358" mass="40263">CVLECVGSVASGISVMSWSPDQELVLLATGQQTLIMMTKDFEPIMEQQIHQDDFGESKFITVGWGRKETQFHGSEGRQAAFQVHMHESALPWDDHRPQITWRGDGQFFAVSVVCPETGARKVRVWSREFALQSTSEPVAGLGPALNYFFSLDCKLLSYLVNDLLWNADSAVLAVWLEDLQTEEKSTLKSYVQLWTVGNYHWYLKQSLPFSSCGKSKIVSLMWDPVAPYRLHVLCQGWHYLCYDWHWTTDRSSGDNLSDMANVAVVDGNRVLVTVFRQSVVPPPMCTYRLLLPHPVNQVMFSAHPTESNNLAVLDASNQISVYKCGDSPSVDPTVKLGAVGGNGFKISLRTPHLEKRYK</sequence>
<dbReference type="InterPro" id="IPR006849">
    <property type="entry name" value="Elp1"/>
</dbReference>
<name>A0A4X1T3Z6_PIG</name>
<dbReference type="Pfam" id="PF23797">
    <property type="entry name" value="Beta-prop_ELP1_2nd"/>
    <property type="match status" value="1"/>
</dbReference>
<keyword evidence="4" id="KW-0963">Cytoplasm</keyword>
<protein>
    <recommendedName>
        <fullName evidence="6">IkappaB kinase complex-associated protein</fullName>
    </recommendedName>
</protein>
<dbReference type="Ensembl" id="ENSSSCT00070011820.1">
    <property type="protein sequence ID" value="ENSSSCP00070009742.1"/>
    <property type="gene ID" value="ENSSSCG00070006184.1"/>
</dbReference>
<dbReference type="Proteomes" id="UP000314985">
    <property type="component" value="Unassembled WGS sequence"/>
</dbReference>
<feature type="domain" description="ELP1 first N-terminal beta-propeller" evidence="7">
    <location>
        <begin position="2"/>
        <end position="147"/>
    </location>
</feature>
<dbReference type="GO" id="GO:0002098">
    <property type="term" value="P:tRNA wobble uridine modification"/>
    <property type="evidence" value="ECO:0007669"/>
    <property type="project" value="InterPro"/>
</dbReference>
<dbReference type="PANTHER" id="PTHR12747">
    <property type="entry name" value="ELONGATOR COMPLEX PROTEIN 1"/>
    <property type="match status" value="1"/>
</dbReference>
<evidence type="ECO:0000259" key="8">
    <source>
        <dbReference type="Pfam" id="PF23797"/>
    </source>
</evidence>
<evidence type="ECO:0000256" key="5">
    <source>
        <dbReference type="ARBA" id="ARBA00022694"/>
    </source>
</evidence>
<evidence type="ECO:0000256" key="1">
    <source>
        <dbReference type="ARBA" id="ARBA00004496"/>
    </source>
</evidence>
<keyword evidence="5" id="KW-0819">tRNA processing</keyword>
<dbReference type="InterPro" id="IPR036322">
    <property type="entry name" value="WD40_repeat_dom_sf"/>
</dbReference>
<dbReference type="InterPro" id="IPR056165">
    <property type="entry name" value="Beta-prop_ELP1_2nd"/>
</dbReference>
<evidence type="ECO:0000256" key="2">
    <source>
        <dbReference type="ARBA" id="ARBA00005043"/>
    </source>
</evidence>
<evidence type="ECO:0000313" key="10">
    <source>
        <dbReference type="Proteomes" id="UP000314985"/>
    </source>
</evidence>
<evidence type="ECO:0000256" key="4">
    <source>
        <dbReference type="ARBA" id="ARBA00022490"/>
    </source>
</evidence>
<organism evidence="9 10">
    <name type="scientific">Sus scrofa</name>
    <name type="common">Pig</name>
    <dbReference type="NCBI Taxonomy" id="9823"/>
    <lineage>
        <taxon>Eukaryota</taxon>
        <taxon>Metazoa</taxon>
        <taxon>Chordata</taxon>
        <taxon>Craniata</taxon>
        <taxon>Vertebrata</taxon>
        <taxon>Euteleostomi</taxon>
        <taxon>Mammalia</taxon>
        <taxon>Eutheria</taxon>
        <taxon>Laurasiatheria</taxon>
        <taxon>Artiodactyla</taxon>
        <taxon>Suina</taxon>
        <taxon>Suidae</taxon>
        <taxon>Sus</taxon>
    </lineage>
</organism>
<reference evidence="9" key="2">
    <citation type="submission" date="2025-08" db="UniProtKB">
        <authorList>
            <consortium name="Ensembl"/>
        </authorList>
    </citation>
    <scope>IDENTIFICATION</scope>
</reference>
<proteinExistence type="inferred from homology"/>
<feature type="domain" description="ELP1 first N-terminal beta-propeller" evidence="7">
    <location>
        <begin position="151"/>
        <end position="224"/>
    </location>
</feature>
<feature type="domain" description="ELP1 N-terminal second beta-propeller" evidence="8">
    <location>
        <begin position="264"/>
        <end position="356"/>
    </location>
</feature>
<dbReference type="SUPFAM" id="SSF50978">
    <property type="entry name" value="WD40 repeat-like"/>
    <property type="match status" value="1"/>
</dbReference>
<dbReference type="PANTHER" id="PTHR12747:SF0">
    <property type="entry name" value="ELONGATOR COMPLEX PROTEIN 1"/>
    <property type="match status" value="1"/>
</dbReference>
<reference evidence="10" key="1">
    <citation type="submission" date="2017-08" db="EMBL/GenBank/DDBJ databases">
        <title>USMARCv1.0.</title>
        <authorList>
            <person name="Hannum G.I."/>
            <person name="Koren S."/>
            <person name="Schroeder S.G."/>
            <person name="Chin S.C."/>
            <person name="Nonneman D.J."/>
            <person name="Becker S.A."/>
            <person name="Rosen B.D."/>
            <person name="Bickhart D.M."/>
            <person name="Putnam N.H."/>
            <person name="Green R.E."/>
            <person name="Tuggle C.K."/>
            <person name="Liu H."/>
            <person name="Rohrer G.A."/>
            <person name="Warr A."/>
            <person name="Hall R."/>
            <person name="Kim K."/>
            <person name="Hume D.A."/>
            <person name="Talbot R."/>
            <person name="Chow W."/>
            <person name="Howe K."/>
            <person name="Schwartz A.S."/>
            <person name="Watson M."/>
            <person name="Archibald A.L."/>
            <person name="Phillippy A.M."/>
            <person name="Smith T.P.L."/>
        </authorList>
    </citation>
    <scope>NUCLEOTIDE SEQUENCE [LARGE SCALE GENOMIC DNA]</scope>
</reference>